<accession>A0A426WZC6</accession>
<proteinExistence type="predicted"/>
<comment type="caution">
    <text evidence="1">The sequence shown here is derived from an EMBL/GenBank/DDBJ whole genome shotgun (WGS) entry which is preliminary data.</text>
</comment>
<organism evidence="1 2">
    <name type="scientific">Ensete ventricosum</name>
    <name type="common">Abyssinian banana</name>
    <name type="synonym">Musa ensete</name>
    <dbReference type="NCBI Taxonomy" id="4639"/>
    <lineage>
        <taxon>Eukaryota</taxon>
        <taxon>Viridiplantae</taxon>
        <taxon>Streptophyta</taxon>
        <taxon>Embryophyta</taxon>
        <taxon>Tracheophyta</taxon>
        <taxon>Spermatophyta</taxon>
        <taxon>Magnoliopsida</taxon>
        <taxon>Liliopsida</taxon>
        <taxon>Zingiberales</taxon>
        <taxon>Musaceae</taxon>
        <taxon>Ensete</taxon>
    </lineage>
</organism>
<dbReference type="Proteomes" id="UP000287651">
    <property type="component" value="Unassembled WGS sequence"/>
</dbReference>
<evidence type="ECO:0000313" key="2">
    <source>
        <dbReference type="Proteomes" id="UP000287651"/>
    </source>
</evidence>
<sequence>MDDELLQAVKDLEGARAKLSGQAVARYNGCLDFKEGLKRMGRVTYEYGYRVALARFCARYPDADVEEDPFTIYPEYDLVPMERQQDFDDSVPPEP</sequence>
<evidence type="ECO:0000313" key="1">
    <source>
        <dbReference type="EMBL" id="RRT32572.1"/>
    </source>
</evidence>
<name>A0A426WZC6_ENSVE</name>
<gene>
    <name evidence="1" type="ORF">B296_00057078</name>
</gene>
<dbReference type="AlphaFoldDB" id="A0A426WZC6"/>
<dbReference type="EMBL" id="AMZH03031429">
    <property type="protein sequence ID" value="RRT32572.1"/>
    <property type="molecule type" value="Genomic_DNA"/>
</dbReference>
<reference evidence="1 2" key="1">
    <citation type="journal article" date="2014" name="Agronomy (Basel)">
        <title>A Draft Genome Sequence for Ensete ventricosum, the Drought-Tolerant Tree Against Hunger.</title>
        <authorList>
            <person name="Harrison J."/>
            <person name="Moore K.A."/>
            <person name="Paszkiewicz K."/>
            <person name="Jones T."/>
            <person name="Grant M."/>
            <person name="Ambacheew D."/>
            <person name="Muzemil S."/>
            <person name="Studholme D.J."/>
        </authorList>
    </citation>
    <scope>NUCLEOTIDE SEQUENCE [LARGE SCALE GENOMIC DNA]</scope>
</reference>
<protein>
    <submittedName>
        <fullName evidence="1">Uncharacterized protein</fullName>
    </submittedName>
</protein>